<evidence type="ECO:0000259" key="6">
    <source>
        <dbReference type="Pfam" id="PF02055"/>
    </source>
</evidence>
<dbReference type="Gene3D" id="3.20.20.80">
    <property type="entry name" value="Glycosidases"/>
    <property type="match status" value="1"/>
</dbReference>
<evidence type="ECO:0000256" key="1">
    <source>
        <dbReference type="ARBA" id="ARBA00005382"/>
    </source>
</evidence>
<dbReference type="EC" id="3.2.1.45" evidence="8"/>
<keyword evidence="9" id="KW-1185">Reference proteome</keyword>
<protein>
    <submittedName>
        <fullName evidence="8">Glucosylceramidase</fullName>
        <ecNumber evidence="8">3.2.1.45</ecNumber>
    </submittedName>
</protein>
<dbReference type="PANTHER" id="PTHR11069:SF23">
    <property type="entry name" value="LYSOSOMAL ACID GLUCOSYLCERAMIDASE"/>
    <property type="match status" value="1"/>
</dbReference>
<keyword evidence="4 8" id="KW-0326">Glycosidase</keyword>
<dbReference type="PANTHER" id="PTHR11069">
    <property type="entry name" value="GLUCOSYLCERAMIDASE"/>
    <property type="match status" value="1"/>
</dbReference>
<accession>A0A841ER06</accession>
<name>A0A841ER06_9BACT</name>
<feature type="domain" description="Glycosyl hydrolase family 30 TIM-barrel" evidence="6">
    <location>
        <begin position="216"/>
        <end position="419"/>
    </location>
</feature>
<dbReference type="GO" id="GO:0016020">
    <property type="term" value="C:membrane"/>
    <property type="evidence" value="ECO:0007669"/>
    <property type="project" value="GOC"/>
</dbReference>
<dbReference type="GO" id="GO:0006680">
    <property type="term" value="P:glucosylceramide catabolic process"/>
    <property type="evidence" value="ECO:0007669"/>
    <property type="project" value="TreeGrafter"/>
</dbReference>
<evidence type="ECO:0000259" key="7">
    <source>
        <dbReference type="Pfam" id="PF17189"/>
    </source>
</evidence>
<feature type="domain" description="Glycosyl hydrolase family 30 beta sandwich" evidence="7">
    <location>
        <begin position="422"/>
        <end position="480"/>
    </location>
</feature>
<gene>
    <name evidence="8" type="ORF">HNP25_002111</name>
</gene>
<dbReference type="GO" id="GO:0004348">
    <property type="term" value="F:glucosylceramidase activity"/>
    <property type="evidence" value="ECO:0007669"/>
    <property type="project" value="UniProtKB-EC"/>
</dbReference>
<dbReference type="InterPro" id="IPR017853">
    <property type="entry name" value="GH"/>
</dbReference>
<feature type="signal peptide" evidence="5">
    <location>
        <begin position="1"/>
        <end position="21"/>
    </location>
</feature>
<dbReference type="SUPFAM" id="SSF51445">
    <property type="entry name" value="(Trans)glycosidases"/>
    <property type="match status" value="1"/>
</dbReference>
<dbReference type="Proteomes" id="UP000524404">
    <property type="component" value="Unassembled WGS sequence"/>
</dbReference>
<comment type="similarity">
    <text evidence="1 4">Belongs to the glycosyl hydrolase 30 family.</text>
</comment>
<feature type="chain" id="PRO_5032707665" evidence="5">
    <location>
        <begin position="22"/>
        <end position="483"/>
    </location>
</feature>
<dbReference type="InterPro" id="IPR033452">
    <property type="entry name" value="GH30_C"/>
</dbReference>
<dbReference type="InterPro" id="IPR033453">
    <property type="entry name" value="Glyco_hydro_30_TIM-barrel"/>
</dbReference>
<dbReference type="PRINTS" id="PR00843">
    <property type="entry name" value="GLHYDRLASE30"/>
</dbReference>
<dbReference type="InterPro" id="IPR013780">
    <property type="entry name" value="Glyco_hydro_b"/>
</dbReference>
<sequence length="483" mass="54990">MKKLFTSLSLSLLLVTSYAQNKVTWVATSPDKQWVTQTGLIPQKSSGKVDVSIQFSKTQQTIEGFGTCFNELGWTSLNSLPAKDRENILKELFAPNHGANFTICRMPVGANDFSRNWYSYNETEGDFDMKNFSIANDFETLIPFIKNAQKYNPKLKIWASPWSPPQWMKYNKHYASRSVLGNSTFKSEKWGMDFTGINNGLPVDREGKEGTDMFIQDEKYFKAYALYFSKFIEAYKKQAIHIGMVMPQNEFNSPQVFPSCTWTAAGLTRFVSYLGPEMQKSGVKLFFGTVERANEKLVDTLLTDPKSKDYIKGVGFQWAGKGAIEGIHKRYPKLPLYQSEQECGTGTNDWAYCNYAWDLMKQYLNNGTSAYMYWNTSLNKGAISTWGWKQNSLVSVDTNTHTYSYNYEFYLMKHLSHFVKTGAKKVASSGLYTDLLAFVNPDKSLVILIRNAENQDKTVSIQLKDKIIQPTLKANTINTILVN</sequence>
<dbReference type="RefSeq" id="WP_184133942.1">
    <property type="nucleotide sequence ID" value="NZ_JACHKT010000013.1"/>
</dbReference>
<dbReference type="Pfam" id="PF17189">
    <property type="entry name" value="Glyco_hydro_30C"/>
    <property type="match status" value="1"/>
</dbReference>
<evidence type="ECO:0000313" key="8">
    <source>
        <dbReference type="EMBL" id="MBB6003453.1"/>
    </source>
</evidence>
<evidence type="ECO:0000256" key="3">
    <source>
        <dbReference type="ARBA" id="ARBA00022801"/>
    </source>
</evidence>
<reference evidence="8 9" key="1">
    <citation type="submission" date="2020-08" db="EMBL/GenBank/DDBJ databases">
        <title>Functional genomics of gut bacteria from endangered species of beetles.</title>
        <authorList>
            <person name="Carlos-Shanley C."/>
        </authorList>
    </citation>
    <scope>NUCLEOTIDE SEQUENCE [LARGE SCALE GENOMIC DNA]</scope>
    <source>
        <strain evidence="8 9">S00070</strain>
    </source>
</reference>
<evidence type="ECO:0000256" key="2">
    <source>
        <dbReference type="ARBA" id="ARBA00022729"/>
    </source>
</evidence>
<dbReference type="EMBL" id="JACHKT010000013">
    <property type="protein sequence ID" value="MBB6003453.1"/>
    <property type="molecule type" value="Genomic_DNA"/>
</dbReference>
<organism evidence="8 9">
    <name type="scientific">Arcicella rosea</name>
    <dbReference type="NCBI Taxonomy" id="502909"/>
    <lineage>
        <taxon>Bacteria</taxon>
        <taxon>Pseudomonadati</taxon>
        <taxon>Bacteroidota</taxon>
        <taxon>Cytophagia</taxon>
        <taxon>Cytophagales</taxon>
        <taxon>Flectobacillaceae</taxon>
        <taxon>Arcicella</taxon>
    </lineage>
</organism>
<keyword evidence="3 4" id="KW-0378">Hydrolase</keyword>
<dbReference type="Pfam" id="PF02055">
    <property type="entry name" value="Glyco_hydro_30"/>
    <property type="match status" value="2"/>
</dbReference>
<comment type="caution">
    <text evidence="8">The sequence shown here is derived from an EMBL/GenBank/DDBJ whole genome shotgun (WGS) entry which is preliminary data.</text>
</comment>
<feature type="domain" description="Glycosyl hydrolase family 30 TIM-barrel" evidence="6">
    <location>
        <begin position="62"/>
        <end position="180"/>
    </location>
</feature>
<evidence type="ECO:0000313" key="9">
    <source>
        <dbReference type="Proteomes" id="UP000524404"/>
    </source>
</evidence>
<evidence type="ECO:0000256" key="4">
    <source>
        <dbReference type="RuleBase" id="RU361188"/>
    </source>
</evidence>
<evidence type="ECO:0000256" key="5">
    <source>
        <dbReference type="SAM" id="SignalP"/>
    </source>
</evidence>
<dbReference type="Gene3D" id="2.60.40.1180">
    <property type="entry name" value="Golgi alpha-mannosidase II"/>
    <property type="match status" value="1"/>
</dbReference>
<dbReference type="AlphaFoldDB" id="A0A841ER06"/>
<keyword evidence="2 5" id="KW-0732">Signal</keyword>
<proteinExistence type="inferred from homology"/>
<dbReference type="InterPro" id="IPR001139">
    <property type="entry name" value="Glyco_hydro_30"/>
</dbReference>